<dbReference type="PANTHER" id="PTHR35604:SF2">
    <property type="entry name" value="TRANSPOSASE INSH FOR INSERTION SEQUENCE ELEMENT IS5A-RELATED"/>
    <property type="match status" value="1"/>
</dbReference>
<dbReference type="Proteomes" id="UP000451565">
    <property type="component" value="Unassembled WGS sequence"/>
</dbReference>
<name>A0A843YP34_9BURK</name>
<dbReference type="Pfam" id="PF05598">
    <property type="entry name" value="DUF772"/>
    <property type="match status" value="1"/>
</dbReference>
<organism evidence="2 3">
    <name type="scientific">Glaciimonas soli</name>
    <dbReference type="NCBI Taxonomy" id="2590999"/>
    <lineage>
        <taxon>Bacteria</taxon>
        <taxon>Pseudomonadati</taxon>
        <taxon>Pseudomonadota</taxon>
        <taxon>Betaproteobacteria</taxon>
        <taxon>Burkholderiales</taxon>
        <taxon>Oxalobacteraceae</taxon>
        <taxon>Glaciimonas</taxon>
    </lineage>
</organism>
<dbReference type="AlphaFoldDB" id="A0A843YP34"/>
<comment type="caution">
    <text evidence="2">The sequence shown here is derived from an EMBL/GenBank/DDBJ whole genome shotgun (WGS) entry which is preliminary data.</text>
</comment>
<dbReference type="OrthoDB" id="9774608at2"/>
<feature type="domain" description="Transposase InsH N-terminal" evidence="1">
    <location>
        <begin position="20"/>
        <end position="111"/>
    </location>
</feature>
<dbReference type="InterPro" id="IPR008490">
    <property type="entry name" value="Transposase_InsH_N"/>
</dbReference>
<dbReference type="PANTHER" id="PTHR35604">
    <property type="entry name" value="TRANSPOSASE INSH FOR INSERTION SEQUENCE ELEMENT IS5A-RELATED"/>
    <property type="match status" value="1"/>
</dbReference>
<evidence type="ECO:0000313" key="3">
    <source>
        <dbReference type="Proteomes" id="UP000451565"/>
    </source>
</evidence>
<gene>
    <name evidence="2" type="ORF">GEV47_12985</name>
</gene>
<accession>A0A843YP34</accession>
<dbReference type="EMBL" id="WINI01000007">
    <property type="protein sequence ID" value="MQR01589.1"/>
    <property type="molecule type" value="Genomic_DNA"/>
</dbReference>
<sequence>MMEVKASERPKSKRKHTSRRADFLHAMDKLVPWDSLLEKIDPAYPKPTKKGGRPSFPLTVMLRIFLLQHWFKLSDPAMEDALYDIKVMRAFAGIKRDQQVPSDTAMLRFRHILEKHNLMVQVLWEIDATLHVHDVSLRIGKMVDPGLHAIVGKSHASH</sequence>
<evidence type="ECO:0000259" key="1">
    <source>
        <dbReference type="Pfam" id="PF05598"/>
    </source>
</evidence>
<reference evidence="2 3" key="1">
    <citation type="submission" date="2019-10" db="EMBL/GenBank/DDBJ databases">
        <title>Glaciimonas soli sp. nov., a psychrophilic bacterium isolated from the forest soil of a high elevation mountain in Taiwan.</title>
        <authorList>
            <person name="Wang L.-T."/>
            <person name="Shieh W.Y."/>
        </authorList>
    </citation>
    <scope>NUCLEOTIDE SEQUENCE [LARGE SCALE GENOMIC DNA]</scope>
    <source>
        <strain evidence="2 3">GS1</strain>
    </source>
</reference>
<dbReference type="RefSeq" id="WP_153235199.1">
    <property type="nucleotide sequence ID" value="NZ_WINI01000007.1"/>
</dbReference>
<evidence type="ECO:0000313" key="2">
    <source>
        <dbReference type="EMBL" id="MQR01589.1"/>
    </source>
</evidence>
<keyword evidence="3" id="KW-1185">Reference proteome</keyword>
<protein>
    <recommendedName>
        <fullName evidence="1">Transposase InsH N-terminal domain-containing protein</fullName>
    </recommendedName>
</protein>
<proteinExistence type="predicted"/>